<evidence type="ECO:0000256" key="6">
    <source>
        <dbReference type="ARBA" id="ARBA00022840"/>
    </source>
</evidence>
<keyword evidence="11" id="KW-1185">Reference proteome</keyword>
<gene>
    <name evidence="10" type="ORF">FKG94_24415</name>
</gene>
<comment type="caution">
    <text evidence="10">The sequence shown here is derived from an EMBL/GenBank/DDBJ whole genome shotgun (WGS) entry which is preliminary data.</text>
</comment>
<dbReference type="PROSITE" id="PS00107">
    <property type="entry name" value="PROTEIN_KINASE_ATP"/>
    <property type="match status" value="1"/>
</dbReference>
<dbReference type="SUPFAM" id="SSF56112">
    <property type="entry name" value="Protein kinase-like (PK-like)"/>
    <property type="match status" value="1"/>
</dbReference>
<keyword evidence="5 10" id="KW-0418">Kinase</keyword>
<evidence type="ECO:0000313" key="10">
    <source>
        <dbReference type="EMBL" id="TQV67981.1"/>
    </source>
</evidence>
<evidence type="ECO:0000256" key="3">
    <source>
        <dbReference type="ARBA" id="ARBA00022679"/>
    </source>
</evidence>
<name>A0A545SSN0_9GAMM</name>
<keyword evidence="3" id="KW-0808">Transferase</keyword>
<sequence length="802" mass="89453">MARLWEFTAAALNLRTLVLAVALGLLLWPWQPLQLGHERALFRLGTTLITPPPLHLGLATLELETDVIHQLVHGPGLSGNSAPPWMGQLLPILANRDTTVGLVLPAAPVWQQDDPLYKAVSATLKAGKQPKLARFFRQRDLLHRRLHGDRVTLGLPQAQCDPTAHAPFAATLPAPLNVSASAQETYFQWLPQGLRPRPPALTAAALNAVPMAPVASCPGLYQPLLWQVEQDTHAGFALAVYSRFADSLEPHWQRYGQLNLDSIGLPLSPSGAMIPLPDLRQPESFSLENFKPDASPEVLLIGESGNAALRQAALSLLALEHRAYFHAPALGFWLHKLLLLALAIYLIWLVPRLSVLVSILLSCLIALVMLVAQIGFQITQWQWLPLTEPLGYLTLGHLAMACWVTQNKRQQRLQASTDQAQYQLALQFYRDGRSEDALGAIATTTTSKTLLDLLYDIGAQFERKRLYSEAMKTYQALEQRQRGFRDVKDKLSKLANLQLMESGSLNGNLGLTKTLVLTDAQMSKPVLGRYEIEKEIGRGAMGVVYLGRDPKIARPVAIKTLNYSQFNSKQLPELKERFFREAEAAGRLSHPNIVTVYDVGEERDLAFIAMDYLQGKPLSDFIHPASLLPVERVYFIMAEVADALQFAHDKKIVHRDVKPANVIYNPKSSQVTVTDFGIARITDNSRTRTGDIMGSPLYMSPEQLRGDKVSRSADIFSLGVTMYQLLTGRLPFQSDNLANLTYRIIHENHKAVREWRSSLPTSATRIINKALQKNPAKRFATAAEMCDIIRKCRRKDFNSKRF</sequence>
<dbReference type="FunFam" id="1.10.510.10:FF:000021">
    <property type="entry name" value="Serine/threonine protein kinase"/>
    <property type="match status" value="1"/>
</dbReference>
<dbReference type="AlphaFoldDB" id="A0A545SSN0"/>
<dbReference type="OrthoDB" id="9801841at2"/>
<keyword evidence="6 7" id="KW-0067">ATP-binding</keyword>
<feature type="binding site" evidence="7">
    <location>
        <position position="559"/>
    </location>
    <ligand>
        <name>ATP</name>
        <dbReference type="ChEBI" id="CHEBI:30616"/>
    </ligand>
</feature>
<organism evidence="10 11">
    <name type="scientific">Exilibacterium tricleocarpae</name>
    <dbReference type="NCBI Taxonomy" id="2591008"/>
    <lineage>
        <taxon>Bacteria</taxon>
        <taxon>Pseudomonadati</taxon>
        <taxon>Pseudomonadota</taxon>
        <taxon>Gammaproteobacteria</taxon>
        <taxon>Cellvibrionales</taxon>
        <taxon>Cellvibrionaceae</taxon>
        <taxon>Exilibacterium</taxon>
    </lineage>
</organism>
<dbReference type="Gene3D" id="3.30.200.20">
    <property type="entry name" value="Phosphorylase Kinase, domain 1"/>
    <property type="match status" value="1"/>
</dbReference>
<evidence type="ECO:0000256" key="4">
    <source>
        <dbReference type="ARBA" id="ARBA00022741"/>
    </source>
</evidence>
<dbReference type="PANTHER" id="PTHR43289">
    <property type="entry name" value="MITOGEN-ACTIVATED PROTEIN KINASE KINASE KINASE 20-RELATED"/>
    <property type="match status" value="1"/>
</dbReference>
<evidence type="ECO:0000313" key="11">
    <source>
        <dbReference type="Proteomes" id="UP000319732"/>
    </source>
</evidence>
<dbReference type="InterPro" id="IPR011009">
    <property type="entry name" value="Kinase-like_dom_sf"/>
</dbReference>
<dbReference type="CDD" id="cd14014">
    <property type="entry name" value="STKc_PknB_like"/>
    <property type="match status" value="1"/>
</dbReference>
<dbReference type="Gene3D" id="1.10.510.10">
    <property type="entry name" value="Transferase(Phosphotransferase) domain 1"/>
    <property type="match status" value="1"/>
</dbReference>
<feature type="transmembrane region" description="Helical" evidence="8">
    <location>
        <begin position="12"/>
        <end position="30"/>
    </location>
</feature>
<dbReference type="InterPro" id="IPR008271">
    <property type="entry name" value="Ser/Thr_kinase_AS"/>
</dbReference>
<dbReference type="SMART" id="SM00220">
    <property type="entry name" value="S_TKc"/>
    <property type="match status" value="1"/>
</dbReference>
<evidence type="ECO:0000256" key="8">
    <source>
        <dbReference type="SAM" id="Phobius"/>
    </source>
</evidence>
<accession>A0A545SSN0</accession>
<evidence type="ECO:0000256" key="7">
    <source>
        <dbReference type="PROSITE-ProRule" id="PRU10141"/>
    </source>
</evidence>
<evidence type="ECO:0000256" key="5">
    <source>
        <dbReference type="ARBA" id="ARBA00022777"/>
    </source>
</evidence>
<protein>
    <recommendedName>
        <fullName evidence="1">non-specific serine/threonine protein kinase</fullName>
        <ecNumber evidence="1">2.7.11.1</ecNumber>
    </recommendedName>
</protein>
<dbReference type="InterPro" id="IPR000719">
    <property type="entry name" value="Prot_kinase_dom"/>
</dbReference>
<dbReference type="GO" id="GO:0004674">
    <property type="term" value="F:protein serine/threonine kinase activity"/>
    <property type="evidence" value="ECO:0007669"/>
    <property type="project" value="UniProtKB-KW"/>
</dbReference>
<dbReference type="EC" id="2.7.11.1" evidence="1"/>
<dbReference type="Proteomes" id="UP000319732">
    <property type="component" value="Unassembled WGS sequence"/>
</dbReference>
<evidence type="ECO:0000256" key="2">
    <source>
        <dbReference type="ARBA" id="ARBA00022527"/>
    </source>
</evidence>
<dbReference type="EMBL" id="VHSG01000032">
    <property type="protein sequence ID" value="TQV67981.1"/>
    <property type="molecule type" value="Genomic_DNA"/>
</dbReference>
<dbReference type="GO" id="GO:0005524">
    <property type="term" value="F:ATP binding"/>
    <property type="evidence" value="ECO:0007669"/>
    <property type="project" value="UniProtKB-UniRule"/>
</dbReference>
<dbReference type="InterPro" id="IPR017441">
    <property type="entry name" value="Protein_kinase_ATP_BS"/>
</dbReference>
<keyword evidence="8" id="KW-1133">Transmembrane helix</keyword>
<feature type="transmembrane region" description="Helical" evidence="8">
    <location>
        <begin position="330"/>
        <end position="348"/>
    </location>
</feature>
<keyword evidence="2 10" id="KW-0723">Serine/threonine-protein kinase</keyword>
<keyword evidence="4 7" id="KW-0547">Nucleotide-binding</keyword>
<dbReference type="PROSITE" id="PS50011">
    <property type="entry name" value="PROTEIN_KINASE_DOM"/>
    <property type="match status" value="1"/>
</dbReference>
<dbReference type="RefSeq" id="WP_142929575.1">
    <property type="nucleotide sequence ID" value="NZ_ML660108.1"/>
</dbReference>
<evidence type="ECO:0000259" key="9">
    <source>
        <dbReference type="PROSITE" id="PS50011"/>
    </source>
</evidence>
<proteinExistence type="predicted"/>
<reference evidence="10 11" key="1">
    <citation type="submission" date="2019-06" db="EMBL/GenBank/DDBJ databases">
        <title>Whole genome sequence for Cellvibrionaceae sp. R142.</title>
        <authorList>
            <person name="Wang G."/>
        </authorList>
    </citation>
    <scope>NUCLEOTIDE SEQUENCE [LARGE SCALE GENOMIC DNA]</scope>
    <source>
        <strain evidence="10 11">R142</strain>
    </source>
</reference>
<dbReference type="PROSITE" id="PS00108">
    <property type="entry name" value="PROTEIN_KINASE_ST"/>
    <property type="match status" value="1"/>
</dbReference>
<feature type="transmembrane region" description="Helical" evidence="8">
    <location>
        <begin position="355"/>
        <end position="378"/>
    </location>
</feature>
<dbReference type="Pfam" id="PF00069">
    <property type="entry name" value="Pkinase"/>
    <property type="match status" value="1"/>
</dbReference>
<keyword evidence="8" id="KW-0812">Transmembrane</keyword>
<dbReference type="PANTHER" id="PTHR43289:SF6">
    <property type="entry name" value="SERINE_THREONINE-PROTEIN KINASE NEKL-3"/>
    <property type="match status" value="1"/>
</dbReference>
<evidence type="ECO:0000256" key="1">
    <source>
        <dbReference type="ARBA" id="ARBA00012513"/>
    </source>
</evidence>
<feature type="domain" description="Protein kinase" evidence="9">
    <location>
        <begin position="530"/>
        <end position="790"/>
    </location>
</feature>
<keyword evidence="8" id="KW-0472">Membrane</keyword>